<dbReference type="Proteomes" id="UP001157418">
    <property type="component" value="Unassembled WGS sequence"/>
</dbReference>
<comment type="caution">
    <text evidence="1">The sequence shown here is derived from an EMBL/GenBank/DDBJ whole genome shotgun (WGS) entry which is preliminary data.</text>
</comment>
<proteinExistence type="predicted"/>
<name>A0AAU9LTV8_9ASTR</name>
<dbReference type="EMBL" id="CAKMRJ010000113">
    <property type="protein sequence ID" value="CAH1418281.1"/>
    <property type="molecule type" value="Genomic_DNA"/>
</dbReference>
<dbReference type="AlphaFoldDB" id="A0AAU9LTV8"/>
<protein>
    <submittedName>
        <fullName evidence="1">Uncharacterized protein</fullName>
    </submittedName>
</protein>
<evidence type="ECO:0000313" key="2">
    <source>
        <dbReference type="Proteomes" id="UP001157418"/>
    </source>
</evidence>
<evidence type="ECO:0000313" key="1">
    <source>
        <dbReference type="EMBL" id="CAH1418281.1"/>
    </source>
</evidence>
<organism evidence="1 2">
    <name type="scientific">Lactuca virosa</name>
    <dbReference type="NCBI Taxonomy" id="75947"/>
    <lineage>
        <taxon>Eukaryota</taxon>
        <taxon>Viridiplantae</taxon>
        <taxon>Streptophyta</taxon>
        <taxon>Embryophyta</taxon>
        <taxon>Tracheophyta</taxon>
        <taxon>Spermatophyta</taxon>
        <taxon>Magnoliopsida</taxon>
        <taxon>eudicotyledons</taxon>
        <taxon>Gunneridae</taxon>
        <taxon>Pentapetalae</taxon>
        <taxon>asterids</taxon>
        <taxon>campanulids</taxon>
        <taxon>Asterales</taxon>
        <taxon>Asteraceae</taxon>
        <taxon>Cichorioideae</taxon>
        <taxon>Cichorieae</taxon>
        <taxon>Lactucinae</taxon>
        <taxon>Lactuca</taxon>
    </lineage>
</organism>
<gene>
    <name evidence="1" type="ORF">LVIROSA_LOCUS5885</name>
</gene>
<sequence length="84" mass="9452">MRYIEESYLGCGFNTKNGKKVVTSSVVGLMRYCFVLLDNKLGAIHSGDYGPGKSIRRDCGHGNPFGKLWSQGQSSFIQWARYIR</sequence>
<accession>A0AAU9LTV8</accession>
<reference evidence="1 2" key="1">
    <citation type="submission" date="2022-01" db="EMBL/GenBank/DDBJ databases">
        <authorList>
            <person name="Xiong W."/>
            <person name="Schranz E."/>
        </authorList>
    </citation>
    <scope>NUCLEOTIDE SEQUENCE [LARGE SCALE GENOMIC DNA]</scope>
</reference>
<keyword evidence="2" id="KW-1185">Reference proteome</keyword>